<comment type="caution">
    <text evidence="1">The sequence shown here is derived from an EMBL/GenBank/DDBJ whole genome shotgun (WGS) entry which is preliminary data.</text>
</comment>
<dbReference type="Proteomes" id="UP000272706">
    <property type="component" value="Unassembled WGS sequence"/>
</dbReference>
<evidence type="ECO:0000313" key="2">
    <source>
        <dbReference type="Proteomes" id="UP000272706"/>
    </source>
</evidence>
<proteinExistence type="predicted"/>
<name>A0A3A5K709_9HYPH</name>
<keyword evidence="2" id="KW-1185">Reference proteome</keyword>
<accession>A0A3A5K709</accession>
<reference evidence="1 2" key="1">
    <citation type="submission" date="2018-09" db="EMBL/GenBank/DDBJ databases">
        <title>Mesorhizobium carmichaelinearum sp. nov. isolated from Carmichaelinea spp. root nodules in New Zealand.</title>
        <authorList>
            <person name="De Meyer S.E."/>
        </authorList>
    </citation>
    <scope>NUCLEOTIDE SEQUENCE [LARGE SCALE GENOMIC DNA]</scope>
    <source>
        <strain evidence="1 2">ICMP19557</strain>
    </source>
</reference>
<gene>
    <name evidence="1" type="ORF">D3227_29250</name>
</gene>
<dbReference type="EMBL" id="QZWZ01000032">
    <property type="protein sequence ID" value="RJT30938.1"/>
    <property type="molecule type" value="Genomic_DNA"/>
</dbReference>
<organism evidence="1 2">
    <name type="scientific">Mesorhizobium waimense</name>
    <dbReference type="NCBI Taxonomy" id="1300307"/>
    <lineage>
        <taxon>Bacteria</taxon>
        <taxon>Pseudomonadati</taxon>
        <taxon>Pseudomonadota</taxon>
        <taxon>Alphaproteobacteria</taxon>
        <taxon>Hyphomicrobiales</taxon>
        <taxon>Phyllobacteriaceae</taxon>
        <taxon>Mesorhizobium</taxon>
    </lineage>
</organism>
<protein>
    <submittedName>
        <fullName evidence="1">Uncharacterized protein</fullName>
    </submittedName>
</protein>
<sequence length="70" mass="7927">MRKRSNEHTNQAIATKIRESEPTPRCKIRLRTVMGLCPYVADAILHQCSKHSPSPFAVSEPPPYLLDLLL</sequence>
<evidence type="ECO:0000313" key="1">
    <source>
        <dbReference type="EMBL" id="RJT30938.1"/>
    </source>
</evidence>
<dbReference type="AlphaFoldDB" id="A0A3A5K709"/>